<protein>
    <submittedName>
        <fullName evidence="1">Uncharacterized protein</fullName>
    </submittedName>
</protein>
<name>V4SAZ5_CITCL</name>
<dbReference type="EMBL" id="KI536799">
    <property type="protein sequence ID" value="ESR44703.1"/>
    <property type="molecule type" value="Genomic_DNA"/>
</dbReference>
<dbReference type="InParanoid" id="V4SAZ5"/>
<evidence type="ECO:0000313" key="1">
    <source>
        <dbReference type="EMBL" id="ESR44703.1"/>
    </source>
</evidence>
<dbReference type="KEGG" id="cic:CICLE_v10004075mg"/>
<organism evidence="1 2">
    <name type="scientific">Citrus clementina</name>
    <name type="common">Clementine</name>
    <name type="synonym">Citrus deliciosa x Citrus sinensis</name>
    <dbReference type="NCBI Taxonomy" id="85681"/>
    <lineage>
        <taxon>Eukaryota</taxon>
        <taxon>Viridiplantae</taxon>
        <taxon>Streptophyta</taxon>
        <taxon>Embryophyta</taxon>
        <taxon>Tracheophyta</taxon>
        <taxon>Spermatophyta</taxon>
        <taxon>Magnoliopsida</taxon>
        <taxon>eudicotyledons</taxon>
        <taxon>Gunneridae</taxon>
        <taxon>Pentapetalae</taxon>
        <taxon>rosids</taxon>
        <taxon>malvids</taxon>
        <taxon>Sapindales</taxon>
        <taxon>Rutaceae</taxon>
        <taxon>Aurantioideae</taxon>
        <taxon>Citrus</taxon>
    </lineage>
</organism>
<dbReference type="Gramene" id="ESR44703">
    <property type="protein sequence ID" value="ESR44703"/>
    <property type="gene ID" value="CICLE_v10004075mg"/>
</dbReference>
<keyword evidence="2" id="KW-1185">Reference proteome</keyword>
<accession>V4SAZ5</accession>
<dbReference type="Proteomes" id="UP000030687">
    <property type="component" value="Unassembled WGS sequence"/>
</dbReference>
<dbReference type="AlphaFoldDB" id="V4SAZ5"/>
<proteinExistence type="predicted"/>
<sequence>MKMILRNKVHMLVLHPAFRLALSLILITQTLFSVPKALYMLIDEFVSNVSVVYFRRLTIDFCFMFRA</sequence>
<evidence type="ECO:0000313" key="2">
    <source>
        <dbReference type="Proteomes" id="UP000030687"/>
    </source>
</evidence>
<reference evidence="1 2" key="1">
    <citation type="submission" date="2013-10" db="EMBL/GenBank/DDBJ databases">
        <authorList>
            <consortium name="International Citrus Genome Consortium"/>
            <person name="Jenkins J."/>
            <person name="Schmutz J."/>
            <person name="Prochnik S."/>
            <person name="Rokhsar D."/>
            <person name="Gmitter F."/>
            <person name="Ollitrault P."/>
            <person name="Machado M."/>
            <person name="Talon M."/>
            <person name="Wincker P."/>
            <person name="Jaillon O."/>
            <person name="Morgante M."/>
        </authorList>
    </citation>
    <scope>NUCLEOTIDE SEQUENCE</scope>
    <source>
        <strain evidence="2">cv. Clemenules</strain>
    </source>
</reference>
<gene>
    <name evidence="1" type="ORF">CICLE_v10004075mg</name>
</gene>